<dbReference type="EMBL" id="JAEOAQ010000004">
    <property type="protein sequence ID" value="KAG5418772.1"/>
    <property type="molecule type" value="Genomic_DNA"/>
</dbReference>
<feature type="binding site" evidence="4">
    <location>
        <position position="260"/>
    </location>
    <ligand>
        <name>Mg(2+)</name>
        <dbReference type="ChEBI" id="CHEBI:18420"/>
    </ligand>
</feature>
<dbReference type="GO" id="GO:0005737">
    <property type="term" value="C:cytoplasm"/>
    <property type="evidence" value="ECO:0007669"/>
    <property type="project" value="TreeGrafter"/>
</dbReference>
<dbReference type="GO" id="GO:0008967">
    <property type="term" value="F:phosphoglycolate phosphatase activity"/>
    <property type="evidence" value="ECO:0007669"/>
    <property type="project" value="TreeGrafter"/>
</dbReference>
<proteinExistence type="predicted"/>
<evidence type="ECO:0000256" key="2">
    <source>
        <dbReference type="PIRSR" id="PIRSR000915-1"/>
    </source>
</evidence>
<dbReference type="GO" id="GO:0004035">
    <property type="term" value="F:alkaline phosphatase activity"/>
    <property type="evidence" value="ECO:0007669"/>
    <property type="project" value="TreeGrafter"/>
</dbReference>
<dbReference type="RefSeq" id="XP_067547888.1">
    <property type="nucleotide sequence ID" value="XM_067692461.1"/>
</dbReference>
<dbReference type="InterPro" id="IPR006357">
    <property type="entry name" value="HAD-SF_hydro_IIA"/>
</dbReference>
<dbReference type="SUPFAM" id="SSF56784">
    <property type="entry name" value="HAD-like"/>
    <property type="match status" value="1"/>
</dbReference>
<evidence type="ECO:0000313" key="6">
    <source>
        <dbReference type="Proteomes" id="UP000669133"/>
    </source>
</evidence>
<keyword evidence="6" id="KW-1185">Reference proteome</keyword>
<feature type="binding site" evidence="4">
    <location>
        <position position="37"/>
    </location>
    <ligand>
        <name>Mg(2+)</name>
        <dbReference type="ChEBI" id="CHEBI:18420"/>
    </ligand>
</feature>
<dbReference type="NCBIfam" id="TIGR01452">
    <property type="entry name" value="PGP_euk"/>
    <property type="match status" value="1"/>
</dbReference>
<dbReference type="InterPro" id="IPR023214">
    <property type="entry name" value="HAD_sf"/>
</dbReference>
<feature type="active site" description="Nucleophile" evidence="2">
    <location>
        <position position="37"/>
    </location>
</feature>
<dbReference type="GeneID" id="93652119"/>
<feature type="binding site" evidence="3">
    <location>
        <position position="235"/>
    </location>
    <ligand>
        <name>substrate</name>
    </ligand>
</feature>
<dbReference type="Gene3D" id="3.40.50.1000">
    <property type="entry name" value="HAD superfamily/HAD-like"/>
    <property type="match status" value="2"/>
</dbReference>
<dbReference type="Pfam" id="PF13344">
    <property type="entry name" value="Hydrolase_6"/>
    <property type="match status" value="1"/>
</dbReference>
<reference evidence="5 6" key="1">
    <citation type="submission" date="2020-12" db="EMBL/GenBank/DDBJ databases">
        <title>Effect of drift, selection, and recombination on the evolution of hybrid genomes in Candida yeast pathogens.</title>
        <authorList>
            <person name="Mixao V."/>
            <person name="Ksiezopolska E."/>
            <person name="Saus E."/>
            <person name="Boekhout T."/>
            <person name="Gacser A."/>
            <person name="Gabaldon T."/>
        </authorList>
    </citation>
    <scope>NUCLEOTIDE SEQUENCE [LARGE SCALE GENOMIC DNA]</scope>
    <source>
        <strain evidence="5 6">BP57</strain>
    </source>
</reference>
<evidence type="ECO:0000256" key="1">
    <source>
        <dbReference type="ARBA" id="ARBA00022801"/>
    </source>
</evidence>
<keyword evidence="4" id="KW-0479">Metal-binding</keyword>
<accession>A0A8H7ZHJ7</accession>
<feature type="binding site" evidence="4">
    <location>
        <position position="39"/>
    </location>
    <ligand>
        <name>Mg(2+)</name>
        <dbReference type="ChEBI" id="CHEBI:18420"/>
    </ligand>
</feature>
<evidence type="ECO:0000313" key="5">
    <source>
        <dbReference type="EMBL" id="KAG5418772.1"/>
    </source>
</evidence>
<dbReference type="GO" id="GO:0046872">
    <property type="term" value="F:metal ion binding"/>
    <property type="evidence" value="ECO:0007669"/>
    <property type="project" value="UniProtKB-KW"/>
</dbReference>
<gene>
    <name evidence="5" type="ORF">I9W82_003490</name>
</gene>
<dbReference type="AlphaFoldDB" id="A0A8H7ZHJ7"/>
<evidence type="ECO:0000256" key="3">
    <source>
        <dbReference type="PIRSR" id="PIRSR000915-2"/>
    </source>
</evidence>
<dbReference type="InterPro" id="IPR006349">
    <property type="entry name" value="PGP_euk"/>
</dbReference>
<dbReference type="PIRSF" id="PIRSF000915">
    <property type="entry name" value="PGP-type_phosphatase"/>
    <property type="match status" value="1"/>
</dbReference>
<dbReference type="OrthoDB" id="413953at2759"/>
<protein>
    <submittedName>
        <fullName evidence="5">Pho2</fullName>
    </submittedName>
</protein>
<name>A0A8H7ZHJ7_9ASCO</name>
<dbReference type="NCBIfam" id="TIGR01460">
    <property type="entry name" value="HAD-SF-IIA"/>
    <property type="match status" value="1"/>
</dbReference>
<comment type="cofactor">
    <cofactor evidence="4">
        <name>Mg(2+)</name>
        <dbReference type="ChEBI" id="CHEBI:18420"/>
    </cofactor>
    <text evidence="4">Divalent metal ions. Mg(2+) is the most effective.</text>
</comment>
<dbReference type="Proteomes" id="UP000669133">
    <property type="component" value="Unassembled WGS sequence"/>
</dbReference>
<sequence length="326" mass="36169">MDPSVFAAMTRKSNPIDISSKETLQHLIDHYDNFLFDCDGVVWLGDELIPGAAEFIQLLVDNGKQLAFVTNNSSNSRNTYFQKFARLGIPNITKDMIYPTCYSAALEVRDQLKIPLGSKIWILGEHGIEEELQEMGYVTLGCNDPKLNNLDLDSSILEVDPEVRAVVVGSTKDFNYMRISSTLQYLLYNDKSIPFIGCNIDKTYPGPRGLTLPAGGSVVNYMAFTSERNFINVGKPSGQFLNIILQDRQFDRDRTLMIGDTLYTDVKFGNDGQLGDGRGSLLVLSGGTKLKDLQKLIESGGSKEDLIPSYYAESLGQLAEVYGVEK</sequence>
<dbReference type="PANTHER" id="PTHR19288">
    <property type="entry name" value="4-NITROPHENYLPHOSPHATASE-RELATED"/>
    <property type="match status" value="1"/>
</dbReference>
<dbReference type="PANTHER" id="PTHR19288:SF46">
    <property type="entry name" value="HALOACID DEHALOGENASE-LIKE HYDROLASE DOMAIN-CONTAINING PROTEIN 2"/>
    <property type="match status" value="1"/>
</dbReference>
<keyword evidence="4" id="KW-0460">Magnesium</keyword>
<comment type="caution">
    <text evidence="5">The sequence shown here is derived from an EMBL/GenBank/DDBJ whole genome shotgun (WGS) entry which is preliminary data.</text>
</comment>
<dbReference type="InterPro" id="IPR036412">
    <property type="entry name" value="HAD-like_sf"/>
</dbReference>
<evidence type="ECO:0000256" key="4">
    <source>
        <dbReference type="PIRSR" id="PIRSR000915-3"/>
    </source>
</evidence>
<organism evidence="5 6">
    <name type="scientific">Candida metapsilosis</name>
    <dbReference type="NCBI Taxonomy" id="273372"/>
    <lineage>
        <taxon>Eukaryota</taxon>
        <taxon>Fungi</taxon>
        <taxon>Dikarya</taxon>
        <taxon>Ascomycota</taxon>
        <taxon>Saccharomycotina</taxon>
        <taxon>Pichiomycetes</taxon>
        <taxon>Debaryomycetaceae</taxon>
        <taxon>Candida/Lodderomyces clade</taxon>
        <taxon>Candida</taxon>
    </lineage>
</organism>
<feature type="active site" description="Proton donor" evidence="2">
    <location>
        <position position="39"/>
    </location>
</feature>
<dbReference type="Pfam" id="PF13242">
    <property type="entry name" value="Hydrolase_like"/>
    <property type="match status" value="1"/>
</dbReference>
<keyword evidence="1" id="KW-0378">Hydrolase</keyword>